<proteinExistence type="predicted"/>
<evidence type="ECO:0000259" key="2">
    <source>
        <dbReference type="PROSITE" id="PS50975"/>
    </source>
</evidence>
<evidence type="ECO:0000256" key="1">
    <source>
        <dbReference type="PROSITE-ProRule" id="PRU00409"/>
    </source>
</evidence>
<sequence>MNHNSQVEKSLAALLKPESIAIAGASADRGKIGSLPLQFLKKHSFSGRVYPINPNAEEIEGWKCYSSVSDVPDPIDLLVIAVSASRIPDILNDCREGQVKSALILSSGFAETGKAGAERQQQLLALAGAKGIRFVGPNSVGVVNLWSAVVPAISQVFDQTGLKPGPVAFVTQSGALGTAITAIAHEEGIGIGYFVSTGNEADLDFSDFCQFFIDDPAVTIISGYVEGIRDGAKFKQTARRAIAAGKPIVLMKVGKTDVGHDAVRSHTGALAGSDEIYEAVFKENGVVRAESIEELMDVLKIFSCYPAHSAGPGRSGRKAAVFSHSGGAGVLMADQCVKEGLELPSPSTDLREKLGQRLPSYASLQNPVDMTANVVFLPDVMCGSAYDAVRSGEYDAVMLCVNLIWRQGDALAEQLLAERRQTDGMLGVVWIAGPKEPIRKLNRQGVPVFSDPVRCVKAVAAKLKWEQSRARILETVPAELHVEAGTASKAVPDGFAAQEALLRKYGIPLAPAQLARNWEEAKEAAGRLAYPIALKLIAPGLLHKSDIGGVAVGIASEAELRQAYERLTAIQLNGIQAEGILVQQMIEDGTELFAGVKRDPVFGPVTVLGLGGIYVEILKESLIRPSPISEKQAMEMIRSARFYPLLDGARGRQKCDVPALARLLSRLSVLSVAEPVQSIDLNPIMMLPDSAIVVDYKFMFDSGRGE</sequence>
<dbReference type="SUPFAM" id="SSF56059">
    <property type="entry name" value="Glutathione synthetase ATP-binding domain-like"/>
    <property type="match status" value="1"/>
</dbReference>
<dbReference type="SUPFAM" id="SSF52210">
    <property type="entry name" value="Succinyl-CoA synthetase domains"/>
    <property type="match status" value="2"/>
</dbReference>
<gene>
    <name evidence="3" type="ORF">VF724_06865</name>
</gene>
<protein>
    <submittedName>
        <fullName evidence="3">Acetate--CoA ligase family protein</fullName>
    </submittedName>
</protein>
<dbReference type="PROSITE" id="PS50975">
    <property type="entry name" value="ATP_GRASP"/>
    <property type="match status" value="1"/>
</dbReference>
<reference evidence="3" key="1">
    <citation type="submission" date="2023-12" db="EMBL/GenBank/DDBJ databases">
        <title>Fervidustalea candida gen. nov., sp. nov., a novel member of the family Paenibacillaceae isolated from a geothermal area.</title>
        <authorList>
            <person name="Li W.-J."/>
            <person name="Jiao J.-Y."/>
            <person name="Chen Y."/>
        </authorList>
    </citation>
    <scope>NUCLEOTIDE SEQUENCE</scope>
    <source>
        <strain evidence="3">SYSU GA230002</strain>
    </source>
</reference>
<evidence type="ECO:0000313" key="4">
    <source>
        <dbReference type="Proteomes" id="UP001310386"/>
    </source>
</evidence>
<dbReference type="Pfam" id="PF13549">
    <property type="entry name" value="ATP-grasp_5"/>
    <property type="match status" value="1"/>
</dbReference>
<dbReference type="InterPro" id="IPR011761">
    <property type="entry name" value="ATP-grasp"/>
</dbReference>
<name>A0ABU5ZFW0_9BACL</name>
<keyword evidence="1" id="KW-0547">Nucleotide-binding</keyword>
<dbReference type="PANTHER" id="PTHR42793">
    <property type="entry name" value="COA BINDING DOMAIN CONTAINING PROTEIN"/>
    <property type="match status" value="1"/>
</dbReference>
<dbReference type="Gene3D" id="3.40.50.261">
    <property type="entry name" value="Succinyl-CoA synthetase domains"/>
    <property type="match status" value="2"/>
</dbReference>
<dbReference type="InterPro" id="IPR003781">
    <property type="entry name" value="CoA-bd"/>
</dbReference>
<dbReference type="Gene3D" id="3.30.470.20">
    <property type="entry name" value="ATP-grasp fold, B domain"/>
    <property type="match status" value="1"/>
</dbReference>
<dbReference type="GO" id="GO:0016874">
    <property type="term" value="F:ligase activity"/>
    <property type="evidence" value="ECO:0007669"/>
    <property type="project" value="UniProtKB-KW"/>
</dbReference>
<dbReference type="InterPro" id="IPR043938">
    <property type="entry name" value="Ligase_CoA_dom"/>
</dbReference>
<dbReference type="InterPro" id="IPR016102">
    <property type="entry name" value="Succinyl-CoA_synth-like"/>
</dbReference>
<dbReference type="SUPFAM" id="SSF51735">
    <property type="entry name" value="NAD(P)-binding Rossmann-fold domains"/>
    <property type="match status" value="1"/>
</dbReference>
<dbReference type="Pfam" id="PF13380">
    <property type="entry name" value="CoA_binding_2"/>
    <property type="match status" value="1"/>
</dbReference>
<dbReference type="EMBL" id="JAYJLD010000007">
    <property type="protein sequence ID" value="MEB3101384.1"/>
    <property type="molecule type" value="Genomic_DNA"/>
</dbReference>
<dbReference type="InterPro" id="IPR032875">
    <property type="entry name" value="Succ_CoA_lig_flav_dom"/>
</dbReference>
<feature type="domain" description="ATP-grasp" evidence="2">
    <location>
        <begin position="499"/>
        <end position="535"/>
    </location>
</feature>
<dbReference type="Gene3D" id="3.30.1490.20">
    <property type="entry name" value="ATP-grasp fold, A domain"/>
    <property type="match status" value="1"/>
</dbReference>
<dbReference type="PANTHER" id="PTHR42793:SF1">
    <property type="entry name" value="PEPTIDYL-LYSINE N-ACETYLTRANSFERASE PATZ"/>
    <property type="match status" value="1"/>
</dbReference>
<dbReference type="Gene3D" id="3.40.50.720">
    <property type="entry name" value="NAD(P)-binding Rossmann-like Domain"/>
    <property type="match status" value="1"/>
</dbReference>
<keyword evidence="1" id="KW-0067">ATP-binding</keyword>
<organism evidence="3 4">
    <name type="scientific">Ferviditalea candida</name>
    <dbReference type="NCBI Taxonomy" id="3108399"/>
    <lineage>
        <taxon>Bacteria</taxon>
        <taxon>Bacillati</taxon>
        <taxon>Bacillota</taxon>
        <taxon>Bacilli</taxon>
        <taxon>Bacillales</taxon>
        <taxon>Paenibacillaceae</taxon>
        <taxon>Ferviditalea</taxon>
    </lineage>
</organism>
<dbReference type="Pfam" id="PF19045">
    <property type="entry name" value="Ligase_CoA_2"/>
    <property type="match status" value="1"/>
</dbReference>
<keyword evidence="4" id="KW-1185">Reference proteome</keyword>
<dbReference type="RefSeq" id="WP_371753498.1">
    <property type="nucleotide sequence ID" value="NZ_JAYJLD010000007.1"/>
</dbReference>
<dbReference type="SMART" id="SM00881">
    <property type="entry name" value="CoA_binding"/>
    <property type="match status" value="1"/>
</dbReference>
<dbReference type="InterPro" id="IPR036291">
    <property type="entry name" value="NAD(P)-bd_dom_sf"/>
</dbReference>
<dbReference type="InterPro" id="IPR013815">
    <property type="entry name" value="ATP_grasp_subdomain_1"/>
</dbReference>
<dbReference type="Proteomes" id="UP001310386">
    <property type="component" value="Unassembled WGS sequence"/>
</dbReference>
<dbReference type="Pfam" id="PF13607">
    <property type="entry name" value="Succ_CoA_lig"/>
    <property type="match status" value="1"/>
</dbReference>
<comment type="caution">
    <text evidence="3">The sequence shown here is derived from an EMBL/GenBank/DDBJ whole genome shotgun (WGS) entry which is preliminary data.</text>
</comment>
<keyword evidence="3" id="KW-0436">Ligase</keyword>
<accession>A0ABU5ZFW0</accession>
<evidence type="ECO:0000313" key="3">
    <source>
        <dbReference type="EMBL" id="MEB3101384.1"/>
    </source>
</evidence>